<dbReference type="InterPro" id="IPR017871">
    <property type="entry name" value="ABC_transporter-like_CS"/>
</dbReference>
<comment type="similarity">
    <text evidence="10">Belongs to the ABC transporter superfamily. Multidrug exporter LmrA (TC 3.A.1.117.1) family.</text>
</comment>
<feature type="domain" description="ABC transporter" evidence="13">
    <location>
        <begin position="346"/>
        <end position="581"/>
    </location>
</feature>
<dbReference type="InterPro" id="IPR011527">
    <property type="entry name" value="ABC1_TM_dom"/>
</dbReference>
<dbReference type="SMART" id="SM00382">
    <property type="entry name" value="AAA"/>
    <property type="match status" value="1"/>
</dbReference>
<evidence type="ECO:0000259" key="14">
    <source>
        <dbReference type="PROSITE" id="PS50929"/>
    </source>
</evidence>
<evidence type="ECO:0000256" key="10">
    <source>
        <dbReference type="ARBA" id="ARBA00061674"/>
    </source>
</evidence>
<dbReference type="InterPro" id="IPR036640">
    <property type="entry name" value="ABC1_TM_sf"/>
</dbReference>
<dbReference type="GO" id="GO:0005524">
    <property type="term" value="F:ATP binding"/>
    <property type="evidence" value="ECO:0007669"/>
    <property type="project" value="UniProtKB-KW"/>
</dbReference>
<comment type="caution">
    <text evidence="15">The sequence shown here is derived from an EMBL/GenBank/DDBJ whole genome shotgun (WGS) entry which is preliminary data.</text>
</comment>
<dbReference type="SUPFAM" id="SSF52540">
    <property type="entry name" value="P-loop containing nucleoside triphosphate hydrolases"/>
    <property type="match status" value="1"/>
</dbReference>
<evidence type="ECO:0000256" key="7">
    <source>
        <dbReference type="ARBA" id="ARBA00023136"/>
    </source>
</evidence>
<dbReference type="EC" id="7.6.2.2" evidence="2"/>
<comment type="catalytic activity">
    <reaction evidence="8">
        <text>ATP + H2O + xenobioticSide 1 = ADP + phosphate + xenobioticSide 2.</text>
        <dbReference type="EC" id="7.6.2.2"/>
    </reaction>
</comment>
<feature type="transmembrane region" description="Helical" evidence="12">
    <location>
        <begin position="174"/>
        <end position="193"/>
    </location>
</feature>
<dbReference type="GO" id="GO:0008559">
    <property type="term" value="F:ABC-type xenobiotic transporter activity"/>
    <property type="evidence" value="ECO:0007669"/>
    <property type="project" value="UniProtKB-EC"/>
</dbReference>
<dbReference type="Gene3D" id="1.20.1560.10">
    <property type="entry name" value="ABC transporter type 1, transmembrane domain"/>
    <property type="match status" value="1"/>
</dbReference>
<dbReference type="InterPro" id="IPR003439">
    <property type="entry name" value="ABC_transporter-like_ATP-bd"/>
</dbReference>
<evidence type="ECO:0000256" key="1">
    <source>
        <dbReference type="ARBA" id="ARBA00004651"/>
    </source>
</evidence>
<accession>A0A0R1HVF0</accession>
<feature type="transmembrane region" description="Helical" evidence="12">
    <location>
        <begin position="288"/>
        <end position="309"/>
    </location>
</feature>
<organism evidence="15 16">
    <name type="scientific">Secundilactobacillus kimchicus JCM 15530</name>
    <dbReference type="NCBI Taxonomy" id="1302272"/>
    <lineage>
        <taxon>Bacteria</taxon>
        <taxon>Bacillati</taxon>
        <taxon>Bacillota</taxon>
        <taxon>Bacilli</taxon>
        <taxon>Lactobacillales</taxon>
        <taxon>Lactobacillaceae</taxon>
        <taxon>Secundilactobacillus</taxon>
    </lineage>
</organism>
<evidence type="ECO:0000256" key="9">
    <source>
        <dbReference type="ARBA" id="ARBA00059943"/>
    </source>
</evidence>
<evidence type="ECO:0000256" key="6">
    <source>
        <dbReference type="ARBA" id="ARBA00022989"/>
    </source>
</evidence>
<dbReference type="PROSITE" id="PS00211">
    <property type="entry name" value="ABC_TRANSPORTER_1"/>
    <property type="match status" value="1"/>
</dbReference>
<feature type="transmembrane region" description="Helical" evidence="12">
    <location>
        <begin position="149"/>
        <end position="167"/>
    </location>
</feature>
<dbReference type="Gene3D" id="3.40.50.300">
    <property type="entry name" value="P-loop containing nucleotide triphosphate hydrolases"/>
    <property type="match status" value="1"/>
</dbReference>
<dbReference type="InterPro" id="IPR003593">
    <property type="entry name" value="AAA+_ATPase"/>
</dbReference>
<dbReference type="Proteomes" id="UP000050911">
    <property type="component" value="Unassembled WGS sequence"/>
</dbReference>
<dbReference type="Pfam" id="PF00005">
    <property type="entry name" value="ABC_tran"/>
    <property type="match status" value="1"/>
</dbReference>
<dbReference type="PATRIC" id="fig|1302272.5.peg.2579"/>
<dbReference type="PROSITE" id="PS50929">
    <property type="entry name" value="ABC_TM1F"/>
    <property type="match status" value="1"/>
</dbReference>
<dbReference type="GO" id="GO:0016887">
    <property type="term" value="F:ATP hydrolysis activity"/>
    <property type="evidence" value="ECO:0007669"/>
    <property type="project" value="InterPro"/>
</dbReference>
<dbReference type="OrthoDB" id="9770415at2"/>
<evidence type="ECO:0000256" key="2">
    <source>
        <dbReference type="ARBA" id="ARBA00012191"/>
    </source>
</evidence>
<name>A0A0R1HVF0_9LACO</name>
<dbReference type="EMBL" id="AZCX01000009">
    <property type="protein sequence ID" value="KRK47410.1"/>
    <property type="molecule type" value="Genomic_DNA"/>
</dbReference>
<evidence type="ECO:0000256" key="3">
    <source>
        <dbReference type="ARBA" id="ARBA00022692"/>
    </source>
</evidence>
<dbReference type="Pfam" id="PF00664">
    <property type="entry name" value="ABC_membrane"/>
    <property type="match status" value="1"/>
</dbReference>
<reference evidence="15 16" key="1">
    <citation type="journal article" date="2015" name="Genome Announc.">
        <title>Expanding the biotechnology potential of lactobacilli through comparative genomics of 213 strains and associated genera.</title>
        <authorList>
            <person name="Sun Z."/>
            <person name="Harris H.M."/>
            <person name="McCann A."/>
            <person name="Guo C."/>
            <person name="Argimon S."/>
            <person name="Zhang W."/>
            <person name="Yang X."/>
            <person name="Jeffery I.B."/>
            <person name="Cooney J.C."/>
            <person name="Kagawa T.F."/>
            <person name="Liu W."/>
            <person name="Song Y."/>
            <person name="Salvetti E."/>
            <person name="Wrobel A."/>
            <person name="Rasinkangas P."/>
            <person name="Parkhill J."/>
            <person name="Rea M.C."/>
            <person name="O'Sullivan O."/>
            <person name="Ritari J."/>
            <person name="Douillard F.P."/>
            <person name="Paul Ross R."/>
            <person name="Yang R."/>
            <person name="Briner A.E."/>
            <person name="Felis G.E."/>
            <person name="de Vos W.M."/>
            <person name="Barrangou R."/>
            <person name="Klaenhammer T.R."/>
            <person name="Caufield P.W."/>
            <person name="Cui Y."/>
            <person name="Zhang H."/>
            <person name="O'Toole P.W."/>
        </authorList>
    </citation>
    <scope>NUCLEOTIDE SEQUENCE [LARGE SCALE GENOMIC DNA]</scope>
    <source>
        <strain evidence="15 16">JCM 15530</strain>
    </source>
</reference>
<dbReference type="InterPro" id="IPR027417">
    <property type="entry name" value="P-loop_NTPase"/>
</dbReference>
<gene>
    <name evidence="15" type="ORF">FC96_GL002529</name>
</gene>
<sequence>MKEPVKTNKPKDDSQVAWGRFMSMLGSTHPSKSKIAIGLLIGLFSTIVSLVIPLLTRNVVDARAAKISAGLVGIVVVAFIIQAATGAFSNYLLGYAGEQVVANLRKSVWDKLLRLHVPFFDEHHVGEIVSRLINDTVVLKTLISDQLPSIINGILTMITSIVILLIMDWRMTMILILGVPVIGLIMWPIGVIIRKLSNRLQKQTAAFNGDATQTFSEIRLVKASNGEATETTRGHHRINDLFDTGVTQTKAVSMIAPVTMLVILGVMVSVLTYGGVRVQSGAMSIGTLIAFLLYMMQVISPVLSLAQFFTALQRARGATARLTEILDEGEEVFDKRDPVDLKNQTLHVNHVDFQYTDDKVTLHDISFEAQPNTVVAFVGPSGGGKSTIFNLIERFYEPTAGTITIGDRNISTTGLSEWRSKIGYVSQDSALLAGTIADNLTYGLDRVVTDDEMWAVLKMAYADEFVADMPDGLQTQVGERGALVSGGQKQRLAIARAFLRDPEILMLDEATASLDVQSEDVVQRAINDLMINRTTLVIAHRLSTIVDADNIIFIEHGEITGQGSHQDLYLTHDLYYDYVNEQFKK</sequence>
<dbReference type="PROSITE" id="PS50893">
    <property type="entry name" value="ABC_TRANSPORTER_2"/>
    <property type="match status" value="1"/>
</dbReference>
<dbReference type="GO" id="GO:0015421">
    <property type="term" value="F:ABC-type oligopeptide transporter activity"/>
    <property type="evidence" value="ECO:0007669"/>
    <property type="project" value="TreeGrafter"/>
</dbReference>
<dbReference type="PANTHER" id="PTHR43394">
    <property type="entry name" value="ATP-DEPENDENT PERMEASE MDL1, MITOCHONDRIAL"/>
    <property type="match status" value="1"/>
</dbReference>
<dbReference type="STRING" id="1302272.FC96_GL002529"/>
<dbReference type="RefSeq" id="WP_056942907.1">
    <property type="nucleotide sequence ID" value="NZ_AZCX01000009.1"/>
</dbReference>
<evidence type="ECO:0000256" key="8">
    <source>
        <dbReference type="ARBA" id="ARBA00034018"/>
    </source>
</evidence>
<protein>
    <recommendedName>
        <fullName evidence="11">Multidrug resistance ABC transporter ATP-binding and permease protein</fullName>
        <ecNumber evidence="2">7.6.2.2</ecNumber>
    </recommendedName>
</protein>
<feature type="transmembrane region" description="Helical" evidence="12">
    <location>
        <begin position="254"/>
        <end position="276"/>
    </location>
</feature>
<proteinExistence type="inferred from homology"/>
<comment type="function">
    <text evidence="9">Efflux transporter for a variety of amphiphilic cationic compounds, including antibiotics.</text>
</comment>
<evidence type="ECO:0000256" key="4">
    <source>
        <dbReference type="ARBA" id="ARBA00022741"/>
    </source>
</evidence>
<feature type="transmembrane region" description="Helical" evidence="12">
    <location>
        <begin position="67"/>
        <end position="88"/>
    </location>
</feature>
<keyword evidence="5" id="KW-0067">ATP-binding</keyword>
<dbReference type="GO" id="GO:0005886">
    <property type="term" value="C:plasma membrane"/>
    <property type="evidence" value="ECO:0007669"/>
    <property type="project" value="UniProtKB-SubCell"/>
</dbReference>
<keyword evidence="7 12" id="KW-0472">Membrane</keyword>
<dbReference type="InterPro" id="IPR039421">
    <property type="entry name" value="Type_1_exporter"/>
</dbReference>
<comment type="subcellular location">
    <subcellularLocation>
        <location evidence="1">Cell membrane</location>
        <topology evidence="1">Multi-pass membrane protein</topology>
    </subcellularLocation>
</comment>
<evidence type="ECO:0000259" key="13">
    <source>
        <dbReference type="PROSITE" id="PS50893"/>
    </source>
</evidence>
<dbReference type="CDD" id="cd18551">
    <property type="entry name" value="ABC_6TM_LmrA_like"/>
    <property type="match status" value="1"/>
</dbReference>
<keyword evidence="6 12" id="KW-1133">Transmembrane helix</keyword>
<evidence type="ECO:0000256" key="11">
    <source>
        <dbReference type="ARBA" id="ARBA00072598"/>
    </source>
</evidence>
<keyword evidence="16" id="KW-1185">Reference proteome</keyword>
<dbReference type="FunFam" id="3.40.50.300:FF:000218">
    <property type="entry name" value="Multidrug ABC transporter ATP-binding protein"/>
    <property type="match status" value="1"/>
</dbReference>
<evidence type="ECO:0000313" key="16">
    <source>
        <dbReference type="Proteomes" id="UP000050911"/>
    </source>
</evidence>
<dbReference type="SUPFAM" id="SSF90123">
    <property type="entry name" value="ABC transporter transmembrane region"/>
    <property type="match status" value="1"/>
</dbReference>
<dbReference type="AlphaFoldDB" id="A0A0R1HVF0"/>
<evidence type="ECO:0000313" key="15">
    <source>
        <dbReference type="EMBL" id="KRK47410.1"/>
    </source>
</evidence>
<feature type="transmembrane region" description="Helical" evidence="12">
    <location>
        <begin position="35"/>
        <end position="55"/>
    </location>
</feature>
<keyword evidence="3 12" id="KW-0812">Transmembrane</keyword>
<feature type="domain" description="ABC transmembrane type-1" evidence="14">
    <location>
        <begin position="36"/>
        <end position="314"/>
    </location>
</feature>
<evidence type="ECO:0000256" key="5">
    <source>
        <dbReference type="ARBA" id="ARBA00022840"/>
    </source>
</evidence>
<evidence type="ECO:0000256" key="12">
    <source>
        <dbReference type="SAM" id="Phobius"/>
    </source>
</evidence>
<keyword evidence="4" id="KW-0547">Nucleotide-binding</keyword>
<dbReference type="PANTHER" id="PTHR43394:SF1">
    <property type="entry name" value="ATP-BINDING CASSETTE SUB-FAMILY B MEMBER 10, MITOCHONDRIAL"/>
    <property type="match status" value="1"/>
</dbReference>